<dbReference type="AlphaFoldDB" id="A0AAD3P7J5"/>
<gene>
    <name evidence="2" type="ORF">Nepgr_001652</name>
</gene>
<accession>A0AAD3P7J5</accession>
<dbReference type="EMBL" id="BSYO01000001">
    <property type="protein sequence ID" value="GMG99812.1"/>
    <property type="molecule type" value="Genomic_DNA"/>
</dbReference>
<comment type="caution">
    <text evidence="2">The sequence shown here is derived from an EMBL/GenBank/DDBJ whole genome shotgun (WGS) entry which is preliminary data.</text>
</comment>
<evidence type="ECO:0000313" key="2">
    <source>
        <dbReference type="EMBL" id="GMG99812.1"/>
    </source>
</evidence>
<proteinExistence type="predicted"/>
<evidence type="ECO:0000256" key="1">
    <source>
        <dbReference type="SAM" id="MobiDB-lite"/>
    </source>
</evidence>
<name>A0AAD3P7J5_NEPGR</name>
<evidence type="ECO:0000313" key="3">
    <source>
        <dbReference type="Proteomes" id="UP001279734"/>
    </source>
</evidence>
<protein>
    <submittedName>
        <fullName evidence="2">Uncharacterized protein</fullName>
    </submittedName>
</protein>
<organism evidence="2 3">
    <name type="scientific">Nepenthes gracilis</name>
    <name type="common">Slender pitcher plant</name>
    <dbReference type="NCBI Taxonomy" id="150966"/>
    <lineage>
        <taxon>Eukaryota</taxon>
        <taxon>Viridiplantae</taxon>
        <taxon>Streptophyta</taxon>
        <taxon>Embryophyta</taxon>
        <taxon>Tracheophyta</taxon>
        <taxon>Spermatophyta</taxon>
        <taxon>Magnoliopsida</taxon>
        <taxon>eudicotyledons</taxon>
        <taxon>Gunneridae</taxon>
        <taxon>Pentapetalae</taxon>
        <taxon>Caryophyllales</taxon>
        <taxon>Nepenthaceae</taxon>
        <taxon>Nepenthes</taxon>
    </lineage>
</organism>
<keyword evidence="3" id="KW-1185">Reference proteome</keyword>
<dbReference type="Proteomes" id="UP001279734">
    <property type="component" value="Unassembled WGS sequence"/>
</dbReference>
<feature type="region of interest" description="Disordered" evidence="1">
    <location>
        <begin position="69"/>
        <end position="90"/>
    </location>
</feature>
<sequence length="176" mass="18899">MSVLLYCIQTFYSEGTKQKNEPNAQQIRRNDVPKCPNGTLSLSSVRAARASAAPSPLCRPLPVNQGLPSHCAASAHTAGHPRPPSITGEPPLVTAVTATQPSTSPSAVLSLSLHGFLCRCCRCSTTTPHQLATTVNGRRRPPRHHPTDTGAVTRLLILPARHPVAPPPRNPHRTRR</sequence>
<reference evidence="2" key="1">
    <citation type="submission" date="2023-05" db="EMBL/GenBank/DDBJ databases">
        <title>Nepenthes gracilis genome sequencing.</title>
        <authorList>
            <person name="Fukushima K."/>
        </authorList>
    </citation>
    <scope>NUCLEOTIDE SEQUENCE</scope>
    <source>
        <strain evidence="2">SING2019-196</strain>
    </source>
</reference>